<keyword evidence="5" id="KW-0862">Zinc</keyword>
<dbReference type="STRING" id="1081109.A0A168D6S3"/>
<keyword evidence="4" id="KW-0863">Zinc-finger</keyword>
<dbReference type="AlphaFoldDB" id="A0A168D6S3"/>
<dbReference type="PANTHER" id="PTHR40626">
    <property type="entry name" value="MIP31509P"/>
    <property type="match status" value="1"/>
</dbReference>
<dbReference type="GO" id="GO:0005634">
    <property type="term" value="C:nucleus"/>
    <property type="evidence" value="ECO:0007669"/>
    <property type="project" value="UniProtKB-SubCell"/>
</dbReference>
<evidence type="ECO:0000256" key="2">
    <source>
        <dbReference type="ARBA" id="ARBA00022723"/>
    </source>
</evidence>
<evidence type="ECO:0000259" key="7">
    <source>
        <dbReference type="Pfam" id="PF04082"/>
    </source>
</evidence>
<dbReference type="Proteomes" id="UP000078544">
    <property type="component" value="Unassembled WGS sequence"/>
</dbReference>
<dbReference type="GO" id="GO:0006351">
    <property type="term" value="P:DNA-templated transcription"/>
    <property type="evidence" value="ECO:0007669"/>
    <property type="project" value="InterPro"/>
</dbReference>
<evidence type="ECO:0000256" key="3">
    <source>
        <dbReference type="ARBA" id="ARBA00022737"/>
    </source>
</evidence>
<comment type="subcellular location">
    <subcellularLocation>
        <location evidence="1">Nucleus</location>
    </subcellularLocation>
</comment>
<dbReference type="GO" id="GO:0008270">
    <property type="term" value="F:zinc ion binding"/>
    <property type="evidence" value="ECO:0007669"/>
    <property type="project" value="UniProtKB-KW"/>
</dbReference>
<keyword evidence="6" id="KW-0539">Nucleus</keyword>
<keyword evidence="9" id="KW-1185">Reference proteome</keyword>
<gene>
    <name evidence="8" type="ORF">AAL_03387</name>
</gene>
<sequence length="709" mass="79160">MSAPRKRSSRVQCQLRPSWVTSTEAEMPPSLSVGQGNVCSTYPPHLSEPSGVVDFADAVYDPAIQMTQSSFATWLFDPEPTLNGNNSTSLPFLDEGIEFTLNEPVNSHQGPLGTSSSLKGDFYEDVESSNCGLTKSRSQEIRLWLQSVQRKQLQQDVRNPTTEQNSPEAMPALDSNMFEACLQEFWHIVSPRLPIVHQQTFSPNGCPLLLLLVMISLGAASLRSRDMTDRLRGYRFSTDVIICNVRWEILISDGSSPPIVLWVAQALLLVELYEKLYSTRRFHERAHVFHSAYMTLLRRGNPLTGNKAESEMSENPNVPFSASKLPTLYKSMDPRAWWVHWAETESMIRVVYAAFMLDIVHAVMFSHAADMVAHEIRLPLPCDDSLWTSTSPEAVRQLEASFRMYGVKQISFLDGLKSALHGKEVKTHAFGRMIVMAGLLSVEWHLSHREVHLKSLDLRGSSTETQHRWRRMLLAAFDCWKGSFDAAMSDSVQEGPGHGPSPNGPINSASLLFHLAHISVYADIGDCQILAGIRRLTGRQVSSEDYMNAVRRTGNWARQMTTRHAVLHAFRLLCVVMVDGQGSTKASPFAPPIIRYSIRNEIDPHRPWIMYLAVLVIWAFVQAVPSGRRFPISCGAGPQDKNARTARYLSAVAALPDLDDATVMTLHAGLPELLEVTEAILQEASAELLVEARHRLAYCRETLLSGCVP</sequence>
<dbReference type="EMBL" id="AZGY01000006">
    <property type="protein sequence ID" value="KZZ97423.1"/>
    <property type="molecule type" value="Genomic_DNA"/>
</dbReference>
<protein>
    <submittedName>
        <fullName evidence="8">Zinc finger, C2H2 type domain containing protein</fullName>
    </submittedName>
</protein>
<evidence type="ECO:0000256" key="6">
    <source>
        <dbReference type="ARBA" id="ARBA00023242"/>
    </source>
</evidence>
<evidence type="ECO:0000256" key="5">
    <source>
        <dbReference type="ARBA" id="ARBA00022833"/>
    </source>
</evidence>
<dbReference type="InterPro" id="IPR007219">
    <property type="entry name" value="XnlR_reg_dom"/>
</dbReference>
<dbReference type="PANTHER" id="PTHR40626:SF11">
    <property type="entry name" value="ZINC FINGER PROTEIN YPR022C"/>
    <property type="match status" value="1"/>
</dbReference>
<comment type="caution">
    <text evidence="8">The sequence shown here is derived from an EMBL/GenBank/DDBJ whole genome shotgun (WGS) entry which is preliminary data.</text>
</comment>
<keyword evidence="3" id="KW-0677">Repeat</keyword>
<proteinExistence type="predicted"/>
<dbReference type="GO" id="GO:0000981">
    <property type="term" value="F:DNA-binding transcription factor activity, RNA polymerase II-specific"/>
    <property type="evidence" value="ECO:0007669"/>
    <property type="project" value="InterPro"/>
</dbReference>
<evidence type="ECO:0000313" key="8">
    <source>
        <dbReference type="EMBL" id="KZZ97423.1"/>
    </source>
</evidence>
<evidence type="ECO:0000256" key="4">
    <source>
        <dbReference type="ARBA" id="ARBA00022771"/>
    </source>
</evidence>
<reference evidence="8 9" key="1">
    <citation type="journal article" date="2016" name="Genome Biol. Evol.">
        <title>Divergent and convergent evolution of fungal pathogenicity.</title>
        <authorList>
            <person name="Shang Y."/>
            <person name="Xiao G."/>
            <person name="Zheng P."/>
            <person name="Cen K."/>
            <person name="Zhan S."/>
            <person name="Wang C."/>
        </authorList>
    </citation>
    <scope>NUCLEOTIDE SEQUENCE [LARGE SCALE GENOMIC DNA]</scope>
    <source>
        <strain evidence="8 9">RCEF 2490</strain>
    </source>
</reference>
<accession>A0A168D6S3</accession>
<organism evidence="8 9">
    <name type="scientific">Moelleriella libera RCEF 2490</name>
    <dbReference type="NCBI Taxonomy" id="1081109"/>
    <lineage>
        <taxon>Eukaryota</taxon>
        <taxon>Fungi</taxon>
        <taxon>Dikarya</taxon>
        <taxon>Ascomycota</taxon>
        <taxon>Pezizomycotina</taxon>
        <taxon>Sordariomycetes</taxon>
        <taxon>Hypocreomycetidae</taxon>
        <taxon>Hypocreales</taxon>
        <taxon>Clavicipitaceae</taxon>
        <taxon>Moelleriella</taxon>
    </lineage>
</organism>
<evidence type="ECO:0000256" key="1">
    <source>
        <dbReference type="ARBA" id="ARBA00004123"/>
    </source>
</evidence>
<dbReference type="InterPro" id="IPR051059">
    <property type="entry name" value="VerF-like"/>
</dbReference>
<dbReference type="GO" id="GO:0000785">
    <property type="term" value="C:chromatin"/>
    <property type="evidence" value="ECO:0007669"/>
    <property type="project" value="TreeGrafter"/>
</dbReference>
<keyword evidence="2" id="KW-0479">Metal-binding</keyword>
<evidence type="ECO:0000313" key="9">
    <source>
        <dbReference type="Proteomes" id="UP000078544"/>
    </source>
</evidence>
<name>A0A168D6S3_9HYPO</name>
<dbReference type="OrthoDB" id="1405595at2759"/>
<dbReference type="Pfam" id="PF04082">
    <property type="entry name" value="Fungal_trans"/>
    <property type="match status" value="1"/>
</dbReference>
<feature type="domain" description="Xylanolytic transcriptional activator regulatory" evidence="7">
    <location>
        <begin position="182"/>
        <end position="481"/>
    </location>
</feature>
<dbReference type="GO" id="GO:0000978">
    <property type="term" value="F:RNA polymerase II cis-regulatory region sequence-specific DNA binding"/>
    <property type="evidence" value="ECO:0007669"/>
    <property type="project" value="InterPro"/>
</dbReference>